<proteinExistence type="predicted"/>
<dbReference type="Gene3D" id="3.80.10.10">
    <property type="entry name" value="Ribonuclease Inhibitor"/>
    <property type="match status" value="2"/>
</dbReference>
<dbReference type="AlphaFoldDB" id="D1VY44"/>
<protein>
    <recommendedName>
        <fullName evidence="4">Leucine Rich Repeat protein</fullName>
    </recommendedName>
</protein>
<feature type="signal peptide" evidence="1">
    <location>
        <begin position="1"/>
        <end position="26"/>
    </location>
</feature>
<evidence type="ECO:0000313" key="3">
    <source>
        <dbReference type="Proteomes" id="UP000004001"/>
    </source>
</evidence>
<keyword evidence="3" id="KW-1185">Reference proteome</keyword>
<name>D1VY44_9BACT</name>
<comment type="caution">
    <text evidence="2">The sequence shown here is derived from an EMBL/GenBank/DDBJ whole genome shotgun (WGS) entry which is preliminary data.</text>
</comment>
<evidence type="ECO:0008006" key="4">
    <source>
        <dbReference type="Google" id="ProtNLM"/>
    </source>
</evidence>
<keyword evidence="1" id="KW-0732">Signal</keyword>
<feature type="chain" id="PRO_5003026557" description="Leucine Rich Repeat protein" evidence="1">
    <location>
        <begin position="27"/>
        <end position="483"/>
    </location>
</feature>
<gene>
    <name evidence="2" type="ORF">HMPREF9019_0671</name>
</gene>
<sequence>MIIKMKIVRNLALPVLAFLVMGLASCSSDDDVVKYSTNALKNTELMNILKQKGYQFDKDGKLELNDLANNTTSLDLSGTKLKDLSGLDILPNLKEVKLSNNGYGPVFDFAKLPAQITGVDLTGNDIYEFKGLANTDNVEATGYEATDIKRHFEKLYLPEGAKYDQDQIVAFYKKSEMDKKAVDMKMADANGKLNTYNTLRNVPDAIVRKQLYESFSQLFVITENKDTLIDVSRRMTSPEQSNNPIVIFEGKNADGFQYVLHNKSFKGTTLGVTSEEYTKVPYLKMPKQISFFQLEHLDLLNGIDMSANTDLFHGHMYTCRSIKKMDMSHSTKLGQRSIPLEMTDMDVSWVEIKDCPDLEEIMFPKKAYIMNNMTFCYLPKLKKLDLSQFESFYRCDLYELKNAQIIYPTMKYSVYMGKKTQERHSGLGIDQDIFDRQETKDFIKNNIKYIDNNSFAVEGQYMPHPWGRHEDVRWMDIWKKKPW</sequence>
<reference evidence="2 3" key="1">
    <citation type="submission" date="2009-12" db="EMBL/GenBank/DDBJ databases">
        <title>Genome Sequence of Prevotella timonensis CRIS 5C-B1.</title>
        <authorList>
            <person name="Durkin A.S."/>
            <person name="Madupu R."/>
            <person name="Torralba M."/>
            <person name="Methe B."/>
            <person name="Sutton G."/>
            <person name="Strausberg R.L."/>
            <person name="Nelson K.E."/>
        </authorList>
    </citation>
    <scope>NUCLEOTIDE SEQUENCE [LARGE SCALE GENOMIC DNA]</scope>
    <source>
        <strain evidence="2 3">CRIS 5C-B1</strain>
    </source>
</reference>
<dbReference type="EMBL" id="ADEF01000016">
    <property type="protein sequence ID" value="EFA97966.1"/>
    <property type="molecule type" value="Genomic_DNA"/>
</dbReference>
<dbReference type="InterPro" id="IPR032675">
    <property type="entry name" value="LRR_dom_sf"/>
</dbReference>
<dbReference type="SUPFAM" id="SSF52047">
    <property type="entry name" value="RNI-like"/>
    <property type="match status" value="1"/>
</dbReference>
<evidence type="ECO:0000256" key="1">
    <source>
        <dbReference type="SAM" id="SignalP"/>
    </source>
</evidence>
<dbReference type="eggNOG" id="ENOG502ZAKY">
    <property type="taxonomic scope" value="Bacteria"/>
</dbReference>
<accession>D1VY44</accession>
<evidence type="ECO:0000313" key="2">
    <source>
        <dbReference type="EMBL" id="EFA97966.1"/>
    </source>
</evidence>
<dbReference type="PROSITE" id="PS51257">
    <property type="entry name" value="PROKAR_LIPOPROTEIN"/>
    <property type="match status" value="1"/>
</dbReference>
<organism evidence="2 3">
    <name type="scientific">Hoylesella timonensis CRIS 5C-B1</name>
    <dbReference type="NCBI Taxonomy" id="679189"/>
    <lineage>
        <taxon>Bacteria</taxon>
        <taxon>Pseudomonadati</taxon>
        <taxon>Bacteroidota</taxon>
        <taxon>Bacteroidia</taxon>
        <taxon>Bacteroidales</taxon>
        <taxon>Prevotellaceae</taxon>
        <taxon>Hoylesella</taxon>
    </lineage>
</organism>
<dbReference type="Proteomes" id="UP000004001">
    <property type="component" value="Unassembled WGS sequence"/>
</dbReference>